<reference evidence="1 2" key="1">
    <citation type="journal article" date="2019" name="Sci. Rep.">
        <title>Orb-weaving spider Araneus ventricosus genome elucidates the spidroin gene catalogue.</title>
        <authorList>
            <person name="Kono N."/>
            <person name="Nakamura H."/>
            <person name="Ohtoshi R."/>
            <person name="Moran D.A.P."/>
            <person name="Shinohara A."/>
            <person name="Yoshida Y."/>
            <person name="Fujiwara M."/>
            <person name="Mori M."/>
            <person name="Tomita M."/>
            <person name="Arakawa K."/>
        </authorList>
    </citation>
    <scope>NUCLEOTIDE SEQUENCE [LARGE SCALE GENOMIC DNA]</scope>
</reference>
<dbReference type="EMBL" id="BGPR01000665">
    <property type="protein sequence ID" value="GBM30641.1"/>
    <property type="molecule type" value="Genomic_DNA"/>
</dbReference>
<evidence type="ECO:0000313" key="1">
    <source>
        <dbReference type="EMBL" id="GBM30641.1"/>
    </source>
</evidence>
<comment type="caution">
    <text evidence="1">The sequence shown here is derived from an EMBL/GenBank/DDBJ whole genome shotgun (WGS) entry which is preliminary data.</text>
</comment>
<dbReference type="AlphaFoldDB" id="A0A4Y2EP57"/>
<gene>
    <name evidence="1" type="ORF">AVEN_18328_1</name>
</gene>
<sequence length="182" mass="21253">MICELAQDTELQPSSEWSFIGDRRRQQIHRDFCWNKPPRGRVAGWHSVPNKTETVFYGKDSSQEGVYHYACPPRLARARHRSQRTPGSKPDSTKDPPCLWSWYMLNVVVVQTSTLQFGAEVWRGKYQLRRRPRHLNAVQNYKGLTNFSPRVAPKRDVNITKLNSTYDRVPFRLTGRNSDLHL</sequence>
<dbReference type="Proteomes" id="UP000499080">
    <property type="component" value="Unassembled WGS sequence"/>
</dbReference>
<evidence type="ECO:0000313" key="2">
    <source>
        <dbReference type="Proteomes" id="UP000499080"/>
    </source>
</evidence>
<proteinExistence type="predicted"/>
<organism evidence="1 2">
    <name type="scientific">Araneus ventricosus</name>
    <name type="common">Orbweaver spider</name>
    <name type="synonym">Epeira ventricosa</name>
    <dbReference type="NCBI Taxonomy" id="182803"/>
    <lineage>
        <taxon>Eukaryota</taxon>
        <taxon>Metazoa</taxon>
        <taxon>Ecdysozoa</taxon>
        <taxon>Arthropoda</taxon>
        <taxon>Chelicerata</taxon>
        <taxon>Arachnida</taxon>
        <taxon>Araneae</taxon>
        <taxon>Araneomorphae</taxon>
        <taxon>Entelegynae</taxon>
        <taxon>Araneoidea</taxon>
        <taxon>Araneidae</taxon>
        <taxon>Araneus</taxon>
    </lineage>
</organism>
<protein>
    <submittedName>
        <fullName evidence="1">Uncharacterized protein</fullName>
    </submittedName>
</protein>
<accession>A0A4Y2EP57</accession>
<name>A0A4Y2EP57_ARAVE</name>
<keyword evidence="2" id="KW-1185">Reference proteome</keyword>